<dbReference type="OrthoDB" id="2363896at2759"/>
<dbReference type="InterPro" id="IPR036388">
    <property type="entry name" value="WH-like_DNA-bd_sf"/>
</dbReference>
<dbReference type="AlphaFoldDB" id="A0A9W4SX44"/>
<sequence>MVKIKELNAEQYEEILYSYKQGDSYQKIADIFQCDKTIIHDVIKHFKETGFAIPKNIYRHLPTQKIQEL</sequence>
<dbReference type="EMBL" id="CAMKVN010003159">
    <property type="protein sequence ID" value="CAI2183891.1"/>
    <property type="molecule type" value="Genomic_DNA"/>
</dbReference>
<proteinExistence type="predicted"/>
<name>A0A9W4SX44_9GLOM</name>
<reference evidence="1" key="1">
    <citation type="submission" date="2022-08" db="EMBL/GenBank/DDBJ databases">
        <authorList>
            <person name="Kallberg Y."/>
            <person name="Tangrot J."/>
            <person name="Rosling A."/>
        </authorList>
    </citation>
    <scope>NUCLEOTIDE SEQUENCE</scope>
    <source>
        <strain evidence="1">Wild A</strain>
    </source>
</reference>
<keyword evidence="2" id="KW-1185">Reference proteome</keyword>
<evidence type="ECO:0000313" key="2">
    <source>
        <dbReference type="Proteomes" id="UP001153678"/>
    </source>
</evidence>
<accession>A0A9W4SX44</accession>
<evidence type="ECO:0000313" key="1">
    <source>
        <dbReference type="EMBL" id="CAI2183891.1"/>
    </source>
</evidence>
<organism evidence="1 2">
    <name type="scientific">Funneliformis geosporum</name>
    <dbReference type="NCBI Taxonomy" id="1117311"/>
    <lineage>
        <taxon>Eukaryota</taxon>
        <taxon>Fungi</taxon>
        <taxon>Fungi incertae sedis</taxon>
        <taxon>Mucoromycota</taxon>
        <taxon>Glomeromycotina</taxon>
        <taxon>Glomeromycetes</taxon>
        <taxon>Glomerales</taxon>
        <taxon>Glomeraceae</taxon>
        <taxon>Funneliformis</taxon>
    </lineage>
</organism>
<dbReference type="Gene3D" id="1.10.10.10">
    <property type="entry name" value="Winged helix-like DNA-binding domain superfamily/Winged helix DNA-binding domain"/>
    <property type="match status" value="1"/>
</dbReference>
<comment type="caution">
    <text evidence="1">The sequence shown here is derived from an EMBL/GenBank/DDBJ whole genome shotgun (WGS) entry which is preliminary data.</text>
</comment>
<gene>
    <name evidence="1" type="ORF">FWILDA_LOCUS11306</name>
</gene>
<protein>
    <submittedName>
        <fullName evidence="1">8168_t:CDS:1</fullName>
    </submittedName>
</protein>
<dbReference type="Pfam" id="PF13384">
    <property type="entry name" value="HTH_23"/>
    <property type="match status" value="1"/>
</dbReference>
<dbReference type="Proteomes" id="UP001153678">
    <property type="component" value="Unassembled WGS sequence"/>
</dbReference>